<gene>
    <name evidence="2" type="ORF">V6N11_071383</name>
</gene>
<feature type="compositionally biased region" description="Polar residues" evidence="1">
    <location>
        <begin position="10"/>
        <end position="27"/>
    </location>
</feature>
<protein>
    <submittedName>
        <fullName evidence="2">Uncharacterized protein</fullName>
    </submittedName>
</protein>
<comment type="caution">
    <text evidence="2">The sequence shown here is derived from an EMBL/GenBank/DDBJ whole genome shotgun (WGS) entry which is preliminary data.</text>
</comment>
<dbReference type="Proteomes" id="UP001396334">
    <property type="component" value="Unassembled WGS sequence"/>
</dbReference>
<evidence type="ECO:0000313" key="2">
    <source>
        <dbReference type="EMBL" id="KAK9043032.1"/>
    </source>
</evidence>
<feature type="compositionally biased region" description="Basic and acidic residues" evidence="1">
    <location>
        <begin position="34"/>
        <end position="57"/>
    </location>
</feature>
<accession>A0ABR2TZY9</accession>
<evidence type="ECO:0000256" key="1">
    <source>
        <dbReference type="SAM" id="MobiDB-lite"/>
    </source>
</evidence>
<dbReference type="EMBL" id="JBBPBN010000003">
    <property type="protein sequence ID" value="KAK9043032.1"/>
    <property type="molecule type" value="Genomic_DNA"/>
</dbReference>
<evidence type="ECO:0000313" key="3">
    <source>
        <dbReference type="Proteomes" id="UP001396334"/>
    </source>
</evidence>
<feature type="compositionally biased region" description="Low complexity" evidence="1">
    <location>
        <begin position="109"/>
        <end position="119"/>
    </location>
</feature>
<reference evidence="2 3" key="1">
    <citation type="journal article" date="2024" name="G3 (Bethesda)">
        <title>Genome assembly of Hibiscus sabdariffa L. provides insights into metabolisms of medicinal natural products.</title>
        <authorList>
            <person name="Kim T."/>
        </authorList>
    </citation>
    <scope>NUCLEOTIDE SEQUENCE [LARGE SCALE GENOMIC DNA]</scope>
    <source>
        <strain evidence="2">TK-2024</strain>
        <tissue evidence="2">Old leaves</tissue>
    </source>
</reference>
<feature type="region of interest" description="Disordered" evidence="1">
    <location>
        <begin position="1"/>
        <end position="65"/>
    </location>
</feature>
<feature type="region of interest" description="Disordered" evidence="1">
    <location>
        <begin position="89"/>
        <end position="119"/>
    </location>
</feature>
<sequence>MYWRKVRPTANPNQEHNFGQWGQSSNKGGKFQKKHDVENKNANAEQKEEKSSIEIKPRNRKKGEKVGDMVYTIGVKELGLSNNSTCVLKNMPKENGGGEHDVLIDDTASSSTSSQSRSP</sequence>
<name>A0ABR2TZY9_9ROSI</name>
<proteinExistence type="predicted"/>
<organism evidence="2 3">
    <name type="scientific">Hibiscus sabdariffa</name>
    <name type="common">roselle</name>
    <dbReference type="NCBI Taxonomy" id="183260"/>
    <lineage>
        <taxon>Eukaryota</taxon>
        <taxon>Viridiplantae</taxon>
        <taxon>Streptophyta</taxon>
        <taxon>Embryophyta</taxon>
        <taxon>Tracheophyta</taxon>
        <taxon>Spermatophyta</taxon>
        <taxon>Magnoliopsida</taxon>
        <taxon>eudicotyledons</taxon>
        <taxon>Gunneridae</taxon>
        <taxon>Pentapetalae</taxon>
        <taxon>rosids</taxon>
        <taxon>malvids</taxon>
        <taxon>Malvales</taxon>
        <taxon>Malvaceae</taxon>
        <taxon>Malvoideae</taxon>
        <taxon>Hibiscus</taxon>
    </lineage>
</organism>
<keyword evidence="3" id="KW-1185">Reference proteome</keyword>